<dbReference type="GO" id="GO:0022008">
    <property type="term" value="P:neurogenesis"/>
    <property type="evidence" value="ECO:0007669"/>
    <property type="project" value="TreeGrafter"/>
</dbReference>
<dbReference type="InterPro" id="IPR051946">
    <property type="entry name" value="Intracell_Traff-Reg"/>
</dbReference>
<feature type="coiled-coil region" evidence="4">
    <location>
        <begin position="50"/>
        <end position="84"/>
    </location>
</feature>
<evidence type="ECO:0000313" key="10">
    <source>
        <dbReference type="RefSeq" id="XP_054935447.1"/>
    </source>
</evidence>
<evidence type="ECO:0000313" key="7">
    <source>
        <dbReference type="RefSeq" id="XP_054935444.1"/>
    </source>
</evidence>
<dbReference type="RefSeq" id="XP_054935445.1">
    <property type="nucleotide sequence ID" value="XM_055079470.1"/>
</dbReference>
<evidence type="ECO:0000259" key="5">
    <source>
        <dbReference type="SMART" id="SM01424"/>
    </source>
</evidence>
<dbReference type="GO" id="GO:0030425">
    <property type="term" value="C:dendrite"/>
    <property type="evidence" value="ECO:0007669"/>
    <property type="project" value="TreeGrafter"/>
</dbReference>
<feature type="domain" description="HAP1 N-terminal" evidence="5">
    <location>
        <begin position="2"/>
        <end position="227"/>
    </location>
</feature>
<evidence type="ECO:0000256" key="3">
    <source>
        <dbReference type="ARBA" id="ARBA00023128"/>
    </source>
</evidence>
<gene>
    <name evidence="7 8 9 10" type="primary">LOC114483908</name>
</gene>
<dbReference type="RefSeq" id="XP_054935446.1">
    <property type="nucleotide sequence ID" value="XM_055079471.1"/>
</dbReference>
<keyword evidence="2 4" id="KW-0175">Coiled coil</keyword>
<dbReference type="GeneID" id="114483908"/>
<dbReference type="GO" id="GO:0017022">
    <property type="term" value="F:myosin binding"/>
    <property type="evidence" value="ECO:0007669"/>
    <property type="project" value="TreeGrafter"/>
</dbReference>
<dbReference type="Proteomes" id="UP000248484">
    <property type="component" value="Chromosome 18"/>
</dbReference>
<comment type="subcellular location">
    <subcellularLocation>
        <location evidence="1">Mitochondrion</location>
    </subcellularLocation>
</comment>
<reference evidence="7 8" key="1">
    <citation type="submission" date="2025-04" db="UniProtKB">
        <authorList>
            <consortium name="RefSeq"/>
        </authorList>
    </citation>
    <scope>IDENTIFICATION</scope>
    <source>
        <tissue evidence="7 8">Muscle</tissue>
    </source>
</reference>
<dbReference type="GO" id="GO:0098957">
    <property type="term" value="P:anterograde axonal transport of mitochondrion"/>
    <property type="evidence" value="ECO:0007669"/>
    <property type="project" value="TreeGrafter"/>
</dbReference>
<proteinExistence type="predicted"/>
<evidence type="ECO:0000256" key="2">
    <source>
        <dbReference type="ARBA" id="ARBA00023054"/>
    </source>
</evidence>
<evidence type="ECO:0000313" key="8">
    <source>
        <dbReference type="RefSeq" id="XP_054935445.1"/>
    </source>
</evidence>
<dbReference type="AlphaFoldDB" id="A0A9W2W983"/>
<dbReference type="GO" id="GO:0048311">
    <property type="term" value="P:mitochondrion distribution"/>
    <property type="evidence" value="ECO:0007669"/>
    <property type="project" value="TreeGrafter"/>
</dbReference>
<dbReference type="RefSeq" id="XP_054935444.1">
    <property type="nucleotide sequence ID" value="XM_055079469.1"/>
</dbReference>
<organism evidence="6 8">
    <name type="scientific">Physeter macrocephalus</name>
    <name type="common">Sperm whale</name>
    <name type="synonym">Physeter catodon</name>
    <dbReference type="NCBI Taxonomy" id="9755"/>
    <lineage>
        <taxon>Eukaryota</taxon>
        <taxon>Metazoa</taxon>
        <taxon>Chordata</taxon>
        <taxon>Craniata</taxon>
        <taxon>Vertebrata</taxon>
        <taxon>Euteleostomi</taxon>
        <taxon>Mammalia</taxon>
        <taxon>Eutheria</taxon>
        <taxon>Laurasiatheria</taxon>
        <taxon>Artiodactyla</taxon>
        <taxon>Whippomorpha</taxon>
        <taxon>Cetacea</taxon>
        <taxon>Odontoceti</taxon>
        <taxon>Physeteridae</taxon>
        <taxon>Physeter</taxon>
    </lineage>
</organism>
<dbReference type="PANTHER" id="PTHR15751:SF11">
    <property type="entry name" value="TRAFFICKING KINESIN-BINDING PROTEIN 1"/>
    <property type="match status" value="1"/>
</dbReference>
<protein>
    <submittedName>
        <fullName evidence="7 8">Trafficking kinesin-binding protein 1-like isoform X2</fullName>
    </submittedName>
</protein>
<keyword evidence="6" id="KW-1185">Reference proteome</keyword>
<sequence>MQELQRAKSLLDPVPPNYALTSSALLVIQRNSRDEQRKKERDLELAARIGQSLLKKNKTLTERNELLEEQVEHIREEVSQLRHELSMKDELLQFYTSAAEESEPESVCSTPLKRNESSSSVQNYFHLDSLQKKLKDLEEENVVLRSEACQLKTETITYEEKEKQLVNDCVKELRDANVQIASISEELAKKTEDAARQQEEITHLLSQIVDLQKKAKAVRLLFLWLMQN</sequence>
<dbReference type="PANTHER" id="PTHR15751">
    <property type="entry name" value="TRAFFICKING KINESIN-BINDING PROTEIN"/>
    <property type="match status" value="1"/>
</dbReference>
<evidence type="ECO:0000313" key="6">
    <source>
        <dbReference type="Proteomes" id="UP000248484"/>
    </source>
</evidence>
<feature type="coiled-coil region" evidence="4">
    <location>
        <begin position="173"/>
        <end position="214"/>
    </location>
</feature>
<dbReference type="RefSeq" id="XP_054935447.1">
    <property type="nucleotide sequence ID" value="XM_055079472.1"/>
</dbReference>
<keyword evidence="3" id="KW-0496">Mitochondrion</keyword>
<dbReference type="GO" id="GO:0047496">
    <property type="term" value="P:vesicle transport along microtubule"/>
    <property type="evidence" value="ECO:0007669"/>
    <property type="project" value="TreeGrafter"/>
</dbReference>
<dbReference type="GO" id="GO:1904115">
    <property type="term" value="C:axon cytoplasm"/>
    <property type="evidence" value="ECO:0007669"/>
    <property type="project" value="GOC"/>
</dbReference>
<evidence type="ECO:0000256" key="4">
    <source>
        <dbReference type="SAM" id="Coils"/>
    </source>
</evidence>
<dbReference type="Pfam" id="PF04849">
    <property type="entry name" value="HAP1_N"/>
    <property type="match status" value="1"/>
</dbReference>
<dbReference type="GO" id="GO:0005739">
    <property type="term" value="C:mitochondrion"/>
    <property type="evidence" value="ECO:0007669"/>
    <property type="project" value="UniProtKB-SubCell"/>
</dbReference>
<name>A0A9W2W983_PHYMC</name>
<dbReference type="GO" id="GO:0008333">
    <property type="term" value="P:endosome to lysosome transport"/>
    <property type="evidence" value="ECO:0007669"/>
    <property type="project" value="TreeGrafter"/>
</dbReference>
<evidence type="ECO:0000256" key="1">
    <source>
        <dbReference type="ARBA" id="ARBA00004173"/>
    </source>
</evidence>
<dbReference type="GO" id="GO:0006605">
    <property type="term" value="P:protein targeting"/>
    <property type="evidence" value="ECO:0007669"/>
    <property type="project" value="TreeGrafter"/>
</dbReference>
<evidence type="ECO:0000313" key="9">
    <source>
        <dbReference type="RefSeq" id="XP_054935446.1"/>
    </source>
</evidence>
<dbReference type="GO" id="GO:0050811">
    <property type="term" value="F:GABA receptor binding"/>
    <property type="evidence" value="ECO:0007669"/>
    <property type="project" value="TreeGrafter"/>
</dbReference>
<dbReference type="SMART" id="SM01424">
    <property type="entry name" value="HAP1_N"/>
    <property type="match status" value="1"/>
</dbReference>
<dbReference type="GO" id="GO:0031410">
    <property type="term" value="C:cytoplasmic vesicle"/>
    <property type="evidence" value="ECO:0007669"/>
    <property type="project" value="TreeGrafter"/>
</dbReference>
<dbReference type="InterPro" id="IPR006933">
    <property type="entry name" value="HAP1_N"/>
</dbReference>
<accession>A0A9W2W983</accession>